<accession>A0A1H0H106</accession>
<dbReference type="Gene3D" id="1.20.1250.20">
    <property type="entry name" value="MFS general substrate transporter like domains"/>
    <property type="match status" value="1"/>
</dbReference>
<feature type="transmembrane region" description="Helical" evidence="8">
    <location>
        <begin position="238"/>
        <end position="256"/>
    </location>
</feature>
<organism evidence="10 11">
    <name type="scientific">Actinacidiphila guanduensis</name>
    <dbReference type="NCBI Taxonomy" id="310781"/>
    <lineage>
        <taxon>Bacteria</taxon>
        <taxon>Bacillati</taxon>
        <taxon>Actinomycetota</taxon>
        <taxon>Actinomycetes</taxon>
        <taxon>Kitasatosporales</taxon>
        <taxon>Streptomycetaceae</taxon>
        <taxon>Actinacidiphila</taxon>
    </lineage>
</organism>
<evidence type="ECO:0000256" key="3">
    <source>
        <dbReference type="ARBA" id="ARBA00022475"/>
    </source>
</evidence>
<dbReference type="STRING" id="310781.SAMN05216259_107369"/>
<feature type="transmembrane region" description="Helical" evidence="8">
    <location>
        <begin position="118"/>
        <end position="136"/>
    </location>
</feature>
<dbReference type="GO" id="GO:0022857">
    <property type="term" value="F:transmembrane transporter activity"/>
    <property type="evidence" value="ECO:0007669"/>
    <property type="project" value="InterPro"/>
</dbReference>
<keyword evidence="2" id="KW-0813">Transport</keyword>
<dbReference type="SUPFAM" id="SSF103473">
    <property type="entry name" value="MFS general substrate transporter"/>
    <property type="match status" value="1"/>
</dbReference>
<feature type="transmembrane region" description="Helical" evidence="8">
    <location>
        <begin position="341"/>
        <end position="359"/>
    </location>
</feature>
<keyword evidence="7" id="KW-0046">Antibiotic resistance</keyword>
<dbReference type="InterPro" id="IPR036259">
    <property type="entry name" value="MFS_trans_sf"/>
</dbReference>
<feature type="transmembrane region" description="Helical" evidence="8">
    <location>
        <begin position="312"/>
        <end position="329"/>
    </location>
</feature>
<feature type="transmembrane region" description="Helical" evidence="8">
    <location>
        <begin position="277"/>
        <end position="300"/>
    </location>
</feature>
<feature type="domain" description="Major facilitator superfamily (MFS) profile" evidence="9">
    <location>
        <begin position="22"/>
        <end position="477"/>
    </location>
</feature>
<keyword evidence="11" id="KW-1185">Reference proteome</keyword>
<feature type="transmembrane region" description="Helical" evidence="8">
    <location>
        <begin position="175"/>
        <end position="197"/>
    </location>
</feature>
<reference evidence="10 11" key="1">
    <citation type="submission" date="2016-10" db="EMBL/GenBank/DDBJ databases">
        <authorList>
            <person name="de Groot N.N."/>
        </authorList>
    </citation>
    <scope>NUCLEOTIDE SEQUENCE [LARGE SCALE GENOMIC DNA]</scope>
    <source>
        <strain evidence="10 11">CGMCC 4.2022</strain>
    </source>
</reference>
<evidence type="ECO:0000313" key="10">
    <source>
        <dbReference type="EMBL" id="SDO12752.1"/>
    </source>
</evidence>
<keyword evidence="5 8" id="KW-1133">Transmembrane helix</keyword>
<dbReference type="InterPro" id="IPR020846">
    <property type="entry name" value="MFS_dom"/>
</dbReference>
<feature type="transmembrane region" description="Helical" evidence="8">
    <location>
        <begin position="451"/>
        <end position="473"/>
    </location>
</feature>
<feature type="transmembrane region" description="Helical" evidence="8">
    <location>
        <begin position="365"/>
        <end position="391"/>
    </location>
</feature>
<dbReference type="OrthoDB" id="9807274at2"/>
<gene>
    <name evidence="10" type="ORF">SAMN05216259_107369</name>
</gene>
<evidence type="ECO:0000256" key="6">
    <source>
        <dbReference type="ARBA" id="ARBA00023136"/>
    </source>
</evidence>
<dbReference type="EMBL" id="FNIE01000007">
    <property type="protein sequence ID" value="SDO12752.1"/>
    <property type="molecule type" value="Genomic_DNA"/>
</dbReference>
<evidence type="ECO:0000256" key="1">
    <source>
        <dbReference type="ARBA" id="ARBA00004651"/>
    </source>
</evidence>
<keyword evidence="4 8" id="KW-0812">Transmembrane</keyword>
<dbReference type="RefSeq" id="WP_093785531.1">
    <property type="nucleotide sequence ID" value="NZ_FNIE01000007.1"/>
</dbReference>
<evidence type="ECO:0000256" key="4">
    <source>
        <dbReference type="ARBA" id="ARBA00022692"/>
    </source>
</evidence>
<keyword evidence="3" id="KW-1003">Cell membrane</keyword>
<evidence type="ECO:0000256" key="2">
    <source>
        <dbReference type="ARBA" id="ARBA00022448"/>
    </source>
</evidence>
<keyword evidence="6 8" id="KW-0472">Membrane</keyword>
<evidence type="ECO:0000256" key="8">
    <source>
        <dbReference type="SAM" id="Phobius"/>
    </source>
</evidence>
<name>A0A1H0H106_9ACTN</name>
<dbReference type="Pfam" id="PF07690">
    <property type="entry name" value="MFS_1"/>
    <property type="match status" value="1"/>
</dbReference>
<dbReference type="Proteomes" id="UP000199341">
    <property type="component" value="Unassembled WGS sequence"/>
</dbReference>
<feature type="transmembrane region" description="Helical" evidence="8">
    <location>
        <begin position="58"/>
        <end position="76"/>
    </location>
</feature>
<evidence type="ECO:0000259" key="9">
    <source>
        <dbReference type="PROSITE" id="PS50850"/>
    </source>
</evidence>
<feature type="transmembrane region" description="Helical" evidence="8">
    <location>
        <begin position="88"/>
        <end position="106"/>
    </location>
</feature>
<sequence>MSASRADAQATAVPGSRSPGLILAFLCIAQFMVFLDVSIVNVALPSIQRGLSISQGDLPYVVTAYGTILGGCLMLGSRLADTFGRRRLLQVGLALFGLASLSGGLAQDEILLFVSRGVQGFGAAMVAPAALSTLTVTFAEGEARNKALGVWGGLAGIASVAGVVFGGLLTQGPGWRWIFFINVPIAVAAVLLAPAILPESQGERRPFDIPGAVLITGGLMLLIYSLDEAITYGWQSARVIPTLVAGAVLLLLFLLVERRKRDPLVPFTIFRLPTLRTANMATVLFLGGVVSMFYFASLFMQQVLGYDALKTGLAYVPQAVATGVAAGIASQLVTKIAGKPVLIIGLVMCTVGLFLLSRAHSDASYVSAILPAYVIFGFGMGFTFVPLQVAAQLGVPERQAGLAAGLINTSQELGGALGLAVAATIALHGLPGKIAGAHGSASRIESTLTTTFHHAFIVGCCLTLAALALSLLLPMLRSAPPEQPAGEPASETAEANV</sequence>
<evidence type="ECO:0000313" key="11">
    <source>
        <dbReference type="Proteomes" id="UP000199341"/>
    </source>
</evidence>
<dbReference type="InterPro" id="IPR011701">
    <property type="entry name" value="MFS"/>
</dbReference>
<evidence type="ECO:0000256" key="7">
    <source>
        <dbReference type="ARBA" id="ARBA00023251"/>
    </source>
</evidence>
<dbReference type="PANTHER" id="PTHR42718">
    <property type="entry name" value="MAJOR FACILITATOR SUPERFAMILY MULTIDRUG TRANSPORTER MFSC"/>
    <property type="match status" value="1"/>
</dbReference>
<dbReference type="GO" id="GO:0005886">
    <property type="term" value="C:plasma membrane"/>
    <property type="evidence" value="ECO:0007669"/>
    <property type="project" value="UniProtKB-SubCell"/>
</dbReference>
<comment type="subcellular location">
    <subcellularLocation>
        <location evidence="1">Cell membrane</location>
        <topology evidence="1">Multi-pass membrane protein</topology>
    </subcellularLocation>
</comment>
<dbReference type="GO" id="GO:0046677">
    <property type="term" value="P:response to antibiotic"/>
    <property type="evidence" value="ECO:0007669"/>
    <property type="project" value="UniProtKB-KW"/>
</dbReference>
<feature type="transmembrane region" description="Helical" evidence="8">
    <location>
        <begin position="412"/>
        <end position="431"/>
    </location>
</feature>
<protein>
    <submittedName>
        <fullName evidence="10">Drug resistance transporter, EmrB/QacA subfamily</fullName>
    </submittedName>
</protein>
<feature type="transmembrane region" description="Helical" evidence="8">
    <location>
        <begin position="148"/>
        <end position="169"/>
    </location>
</feature>
<dbReference type="PRINTS" id="PR01036">
    <property type="entry name" value="TCRTETB"/>
</dbReference>
<feature type="transmembrane region" description="Helical" evidence="8">
    <location>
        <begin position="209"/>
        <end position="226"/>
    </location>
</feature>
<dbReference type="PROSITE" id="PS50850">
    <property type="entry name" value="MFS"/>
    <property type="match status" value="1"/>
</dbReference>
<dbReference type="CDD" id="cd17321">
    <property type="entry name" value="MFS_MMR_MDR_like"/>
    <property type="match status" value="1"/>
</dbReference>
<feature type="transmembrane region" description="Helical" evidence="8">
    <location>
        <begin position="21"/>
        <end position="46"/>
    </location>
</feature>
<dbReference type="NCBIfam" id="TIGR00711">
    <property type="entry name" value="efflux_EmrB"/>
    <property type="match status" value="1"/>
</dbReference>
<dbReference type="PANTHER" id="PTHR42718:SF46">
    <property type="entry name" value="BLR6921 PROTEIN"/>
    <property type="match status" value="1"/>
</dbReference>
<dbReference type="InterPro" id="IPR004638">
    <property type="entry name" value="EmrB-like"/>
</dbReference>
<dbReference type="AlphaFoldDB" id="A0A1H0H106"/>
<proteinExistence type="predicted"/>
<evidence type="ECO:0000256" key="5">
    <source>
        <dbReference type="ARBA" id="ARBA00022989"/>
    </source>
</evidence>
<dbReference type="Gene3D" id="1.20.1720.10">
    <property type="entry name" value="Multidrug resistance protein D"/>
    <property type="match status" value="1"/>
</dbReference>